<feature type="region of interest" description="Disordered" evidence="1">
    <location>
        <begin position="1"/>
        <end position="35"/>
    </location>
</feature>
<sequence length="35" mass="3953">MVTLVTDSEQDGHADEVCLPHNGEQISQVTHRLRH</sequence>
<reference evidence="2" key="2">
    <citation type="journal article" date="2015" name="Fish Shellfish Immunol.">
        <title>Early steps in the European eel (Anguilla anguilla)-Vibrio vulnificus interaction in the gills: Role of the RtxA13 toxin.</title>
        <authorList>
            <person name="Callol A."/>
            <person name="Pajuelo D."/>
            <person name="Ebbesson L."/>
            <person name="Teles M."/>
            <person name="MacKenzie S."/>
            <person name="Amaro C."/>
        </authorList>
    </citation>
    <scope>NUCLEOTIDE SEQUENCE</scope>
</reference>
<feature type="compositionally biased region" description="Polar residues" evidence="1">
    <location>
        <begin position="24"/>
        <end position="35"/>
    </location>
</feature>
<dbReference type="AlphaFoldDB" id="A0A0E9PXP4"/>
<reference evidence="2" key="1">
    <citation type="submission" date="2014-11" db="EMBL/GenBank/DDBJ databases">
        <authorList>
            <person name="Amaro Gonzalez C."/>
        </authorList>
    </citation>
    <scope>NUCLEOTIDE SEQUENCE</scope>
</reference>
<accession>A0A0E9PXP4</accession>
<organism evidence="2">
    <name type="scientific">Anguilla anguilla</name>
    <name type="common">European freshwater eel</name>
    <name type="synonym">Muraena anguilla</name>
    <dbReference type="NCBI Taxonomy" id="7936"/>
    <lineage>
        <taxon>Eukaryota</taxon>
        <taxon>Metazoa</taxon>
        <taxon>Chordata</taxon>
        <taxon>Craniata</taxon>
        <taxon>Vertebrata</taxon>
        <taxon>Euteleostomi</taxon>
        <taxon>Actinopterygii</taxon>
        <taxon>Neopterygii</taxon>
        <taxon>Teleostei</taxon>
        <taxon>Anguilliformes</taxon>
        <taxon>Anguillidae</taxon>
        <taxon>Anguilla</taxon>
    </lineage>
</organism>
<protein>
    <submittedName>
        <fullName evidence="2">Uncharacterized protein</fullName>
    </submittedName>
</protein>
<evidence type="ECO:0000313" key="2">
    <source>
        <dbReference type="EMBL" id="JAH09386.1"/>
    </source>
</evidence>
<evidence type="ECO:0000256" key="1">
    <source>
        <dbReference type="SAM" id="MobiDB-lite"/>
    </source>
</evidence>
<dbReference type="EMBL" id="GBXM01099191">
    <property type="protein sequence ID" value="JAH09386.1"/>
    <property type="molecule type" value="Transcribed_RNA"/>
</dbReference>
<proteinExistence type="predicted"/>
<name>A0A0E9PXP4_ANGAN</name>